<dbReference type="Proteomes" id="UP000887575">
    <property type="component" value="Unassembled WGS sequence"/>
</dbReference>
<organism evidence="2 3">
    <name type="scientific">Mesorhabditis belari</name>
    <dbReference type="NCBI Taxonomy" id="2138241"/>
    <lineage>
        <taxon>Eukaryota</taxon>
        <taxon>Metazoa</taxon>
        <taxon>Ecdysozoa</taxon>
        <taxon>Nematoda</taxon>
        <taxon>Chromadorea</taxon>
        <taxon>Rhabditida</taxon>
        <taxon>Rhabditina</taxon>
        <taxon>Rhabditomorpha</taxon>
        <taxon>Rhabditoidea</taxon>
        <taxon>Rhabditidae</taxon>
        <taxon>Mesorhabditinae</taxon>
        <taxon>Mesorhabditis</taxon>
    </lineage>
</organism>
<feature type="region of interest" description="Disordered" evidence="1">
    <location>
        <begin position="48"/>
        <end position="93"/>
    </location>
</feature>
<reference evidence="3" key="1">
    <citation type="submission" date="2024-02" db="UniProtKB">
        <authorList>
            <consortium name="WormBaseParasite"/>
        </authorList>
    </citation>
    <scope>IDENTIFICATION</scope>
</reference>
<protein>
    <submittedName>
        <fullName evidence="3">Uncharacterized protein</fullName>
    </submittedName>
</protein>
<evidence type="ECO:0000256" key="1">
    <source>
        <dbReference type="SAM" id="MobiDB-lite"/>
    </source>
</evidence>
<dbReference type="AlphaFoldDB" id="A0AAF3FKP9"/>
<sequence length="93" mass="10697">MNAFLDLLHDSDFVRFMQKILSLFAATEDGLAKHQSFTTVKWQRPKEIQPANYGRYRDNLRDVKEKPGTSKTENPQKSQKEAKGSKKGKAKKN</sequence>
<accession>A0AAF3FKP9</accession>
<dbReference type="WBParaSite" id="MBELARI_LOCUS665">
    <property type="protein sequence ID" value="MBELARI_LOCUS665"/>
    <property type="gene ID" value="MBELARI_LOCUS665"/>
</dbReference>
<feature type="compositionally biased region" description="Basic and acidic residues" evidence="1">
    <location>
        <begin position="55"/>
        <end position="68"/>
    </location>
</feature>
<evidence type="ECO:0000313" key="3">
    <source>
        <dbReference type="WBParaSite" id="MBELARI_LOCUS665"/>
    </source>
</evidence>
<proteinExistence type="predicted"/>
<name>A0AAF3FKP9_9BILA</name>
<keyword evidence="2" id="KW-1185">Reference proteome</keyword>
<evidence type="ECO:0000313" key="2">
    <source>
        <dbReference type="Proteomes" id="UP000887575"/>
    </source>
</evidence>